<evidence type="ECO:0000313" key="10">
    <source>
        <dbReference type="EMBL" id="KAJ9617390.1"/>
    </source>
</evidence>
<keyword evidence="5" id="KW-0863">Zinc-finger</keyword>
<keyword evidence="3" id="KW-0479">Metal-binding</keyword>
<dbReference type="InterPro" id="IPR047544">
    <property type="entry name" value="RING-HC_RBR_RNF216"/>
</dbReference>
<keyword evidence="6" id="KW-0833">Ubl conjugation pathway</keyword>
<evidence type="ECO:0000256" key="1">
    <source>
        <dbReference type="ARBA" id="ARBA00004906"/>
    </source>
</evidence>
<dbReference type="PROSITE" id="PS51873">
    <property type="entry name" value="TRIAD"/>
    <property type="match status" value="1"/>
</dbReference>
<comment type="pathway">
    <text evidence="1">Protein modification; protein ubiquitination.</text>
</comment>
<evidence type="ECO:0000256" key="3">
    <source>
        <dbReference type="ARBA" id="ARBA00022723"/>
    </source>
</evidence>
<feature type="compositionally biased region" description="Basic and acidic residues" evidence="8">
    <location>
        <begin position="1"/>
        <end position="10"/>
    </location>
</feature>
<evidence type="ECO:0000313" key="11">
    <source>
        <dbReference type="Proteomes" id="UP001172681"/>
    </source>
</evidence>
<dbReference type="GO" id="GO:0016740">
    <property type="term" value="F:transferase activity"/>
    <property type="evidence" value="ECO:0007669"/>
    <property type="project" value="UniProtKB-KW"/>
</dbReference>
<dbReference type="CDD" id="cd20353">
    <property type="entry name" value="Rcat_RBR_RNF216"/>
    <property type="match status" value="1"/>
</dbReference>
<dbReference type="Pfam" id="PF26200">
    <property type="entry name" value="Rcat_RNF216"/>
    <property type="match status" value="1"/>
</dbReference>
<dbReference type="InterPro" id="IPR051628">
    <property type="entry name" value="LUBAC_E3_Ligases"/>
</dbReference>
<reference evidence="10" key="1">
    <citation type="submission" date="2022-10" db="EMBL/GenBank/DDBJ databases">
        <title>Culturing micro-colonial fungi from biological soil crusts in the Mojave desert and describing Neophaeococcomyces mojavensis, and introducing the new genera and species Taxawa tesnikishii.</title>
        <authorList>
            <person name="Kurbessoian T."/>
            <person name="Stajich J.E."/>
        </authorList>
    </citation>
    <scope>NUCLEOTIDE SEQUENCE</scope>
    <source>
        <strain evidence="10">TK_35</strain>
    </source>
</reference>
<protein>
    <recommendedName>
        <fullName evidence="9">RING-type domain-containing protein</fullName>
    </recommendedName>
</protein>
<evidence type="ECO:0000256" key="4">
    <source>
        <dbReference type="ARBA" id="ARBA00022737"/>
    </source>
</evidence>
<organism evidence="10 11">
    <name type="scientific">Knufia peltigerae</name>
    <dbReference type="NCBI Taxonomy" id="1002370"/>
    <lineage>
        <taxon>Eukaryota</taxon>
        <taxon>Fungi</taxon>
        <taxon>Dikarya</taxon>
        <taxon>Ascomycota</taxon>
        <taxon>Pezizomycotina</taxon>
        <taxon>Eurotiomycetes</taxon>
        <taxon>Chaetothyriomycetidae</taxon>
        <taxon>Chaetothyriales</taxon>
        <taxon>Trichomeriaceae</taxon>
        <taxon>Knufia</taxon>
    </lineage>
</organism>
<feature type="region of interest" description="Disordered" evidence="8">
    <location>
        <begin position="939"/>
        <end position="961"/>
    </location>
</feature>
<evidence type="ECO:0000256" key="6">
    <source>
        <dbReference type="ARBA" id="ARBA00022786"/>
    </source>
</evidence>
<gene>
    <name evidence="10" type="ORF">H2204_013812</name>
</gene>
<feature type="region of interest" description="Disordered" evidence="8">
    <location>
        <begin position="842"/>
        <end position="862"/>
    </location>
</feature>
<evidence type="ECO:0000259" key="9">
    <source>
        <dbReference type="PROSITE" id="PS51873"/>
    </source>
</evidence>
<evidence type="ECO:0000256" key="7">
    <source>
        <dbReference type="ARBA" id="ARBA00022833"/>
    </source>
</evidence>
<comment type="caution">
    <text evidence="10">The sequence shown here is derived from an EMBL/GenBank/DDBJ whole genome shotgun (WGS) entry which is preliminary data.</text>
</comment>
<keyword evidence="11" id="KW-1185">Reference proteome</keyword>
<dbReference type="CDD" id="cd20339">
    <property type="entry name" value="BRcat_RBR_RNF216"/>
    <property type="match status" value="1"/>
</dbReference>
<keyword evidence="2" id="KW-0808">Transferase</keyword>
<dbReference type="InterPro" id="IPR047545">
    <property type="entry name" value="BRcat_RBR_RNF216"/>
</dbReference>
<feature type="domain" description="RING-type" evidence="9">
    <location>
        <begin position="466"/>
        <end position="684"/>
    </location>
</feature>
<dbReference type="AlphaFoldDB" id="A0AA38XPP9"/>
<dbReference type="PANTHER" id="PTHR22770">
    <property type="entry name" value="UBIQUITIN CONJUGATING ENZYME 7 INTERACTING PROTEIN-RELATED"/>
    <property type="match status" value="1"/>
</dbReference>
<evidence type="ECO:0000256" key="8">
    <source>
        <dbReference type="SAM" id="MobiDB-lite"/>
    </source>
</evidence>
<keyword evidence="4" id="KW-0677">Repeat</keyword>
<dbReference type="SUPFAM" id="SSF57850">
    <property type="entry name" value="RING/U-box"/>
    <property type="match status" value="1"/>
</dbReference>
<proteinExistence type="predicted"/>
<accession>A0AA38XPP9</accession>
<dbReference type="PANTHER" id="PTHR22770:SF47">
    <property type="entry name" value="E3 UBIQUITIN-PROTEIN LIGASE RNF216"/>
    <property type="match status" value="1"/>
</dbReference>
<dbReference type="GO" id="GO:0008270">
    <property type="term" value="F:zinc ion binding"/>
    <property type="evidence" value="ECO:0007669"/>
    <property type="project" value="UniProtKB-KW"/>
</dbReference>
<feature type="region of interest" description="Disordered" evidence="8">
    <location>
        <begin position="1"/>
        <end position="23"/>
    </location>
</feature>
<keyword evidence="7" id="KW-0862">Zinc</keyword>
<evidence type="ECO:0000256" key="2">
    <source>
        <dbReference type="ARBA" id="ARBA00022679"/>
    </source>
</evidence>
<dbReference type="Proteomes" id="UP001172681">
    <property type="component" value="Unassembled WGS sequence"/>
</dbReference>
<dbReference type="EMBL" id="JAPDRN010000163">
    <property type="protein sequence ID" value="KAJ9617390.1"/>
    <property type="molecule type" value="Genomic_DNA"/>
</dbReference>
<feature type="region of interest" description="Disordered" evidence="8">
    <location>
        <begin position="875"/>
        <end position="898"/>
    </location>
</feature>
<dbReference type="InterPro" id="IPR044066">
    <property type="entry name" value="TRIAD_supradom"/>
</dbReference>
<sequence>MPKDGGHDDEVAVALPRPDPHGRVVIEISDDESDHELIADHQVAWHDNGDNDLRPTTTHDSLPICGDKPSPIQSPHAYKRAKIEADIAPNPGHLNLNPNRDQYPETQVYRRWHGSRDGPHPFQRGAVAAQPTYQETEVQESGEASSSRVPLNSRLPQADAELRPPYYVDGCFEVKMYNGPGFEQFPVVLGTVKGHQEICNKWDAKETKRLQRKAARLQRELYSLNDPTYNPDRIDQNDRETDASSEFEDRCLESVRGVFPDIEVAFVEKKIEAIAEAVKPEIHDVVIRPEFALVAQTIIDEVLEMNTYPKEDITTSLSSQDPAPDDGTGITITWDRDLEKDAMYLKDAVILVAKTFDHVPTHYIHKVVDEKKSIFNAYVHLHEQEEQFYSLAKRPYARLRNPRKEIEKKYLLTYNDRRIPYQYFHRVNELQAAKQHVAREAIQDAARKEKKEAERINLLWHKENGALAECQCCFDPEIPLNRIVPCMADQQHYFCYACVESLANSQVGMMKHEMRCMDVSGCTADLFNEHVGKAVPILTFDRLEMNRQQAEVMAAGIDGLEKCRWCDYQAICDTVDEDPVFICLNPQCKRATCRKCNKDNHLPKSCEENKRDGELSGRHNIEEARSEAIMRTCPNKKCGVKIIKDFGCNKMECVKCHSKMCYVCKQDITYLGGNTYWHFNKPDAKCPLYDQEGVDRHEQEAMTAELEAIEEAKKVDADVDETLLRVESGKPQKPKLDDHPAADIFYQNMMNRARRLDHNQRRVQELNQRVAIMQRVRPDPEQAAFIDHLIQEGQQQRQQFVHRMRNLEPRMDQNFGVPLHFDENLGARVNVDALRMGLDPIPPPAPPAMHHDRFDQFRGPANFPEYPNLPIPAVAPGLAAHPRPPAQHAPPAQGGLGRERQMHPMQYRPDIGAGANQWLEQAVDAYIRRAMDPRAAAADPHAPIYGWPENPYNVIPGGRRP</sequence>
<dbReference type="InterPro" id="IPR047546">
    <property type="entry name" value="Rcat_RBR_RNF216"/>
</dbReference>
<feature type="region of interest" description="Disordered" evidence="8">
    <location>
        <begin position="226"/>
        <end position="246"/>
    </location>
</feature>
<name>A0AA38XPP9_9EURO</name>
<feature type="compositionally biased region" description="Basic and acidic residues" evidence="8">
    <location>
        <begin position="232"/>
        <end position="246"/>
    </location>
</feature>
<feature type="region of interest" description="Disordered" evidence="8">
    <location>
        <begin position="130"/>
        <end position="156"/>
    </location>
</feature>
<dbReference type="CDD" id="cd16630">
    <property type="entry name" value="RING-HC_RBR_RNF216"/>
    <property type="match status" value="1"/>
</dbReference>
<dbReference type="Gene3D" id="1.20.120.1750">
    <property type="match status" value="1"/>
</dbReference>
<evidence type="ECO:0000256" key="5">
    <source>
        <dbReference type="ARBA" id="ARBA00022771"/>
    </source>
</evidence>